<organism evidence="1 2">
    <name type="scientific">Podospora didyma</name>
    <dbReference type="NCBI Taxonomy" id="330526"/>
    <lineage>
        <taxon>Eukaryota</taxon>
        <taxon>Fungi</taxon>
        <taxon>Dikarya</taxon>
        <taxon>Ascomycota</taxon>
        <taxon>Pezizomycotina</taxon>
        <taxon>Sordariomycetes</taxon>
        <taxon>Sordariomycetidae</taxon>
        <taxon>Sordariales</taxon>
        <taxon>Podosporaceae</taxon>
        <taxon>Podospora</taxon>
    </lineage>
</organism>
<reference evidence="1" key="2">
    <citation type="submission" date="2023-06" db="EMBL/GenBank/DDBJ databases">
        <authorList>
            <consortium name="Lawrence Berkeley National Laboratory"/>
            <person name="Haridas S."/>
            <person name="Hensen N."/>
            <person name="Bonometti L."/>
            <person name="Westerberg I."/>
            <person name="Brannstrom I.O."/>
            <person name="Guillou S."/>
            <person name="Cros-Aarteil S."/>
            <person name="Calhoun S."/>
            <person name="Kuo A."/>
            <person name="Mondo S."/>
            <person name="Pangilinan J."/>
            <person name="Riley R."/>
            <person name="LaButti K."/>
            <person name="Andreopoulos B."/>
            <person name="Lipzen A."/>
            <person name="Chen C."/>
            <person name="Yanf M."/>
            <person name="Daum C."/>
            <person name="Ng V."/>
            <person name="Clum A."/>
            <person name="Steindorff A."/>
            <person name="Ohm R."/>
            <person name="Martin F."/>
            <person name="Silar P."/>
            <person name="Natvig D."/>
            <person name="Lalanne C."/>
            <person name="Gautier V."/>
            <person name="Ament-velasquez S.L."/>
            <person name="Kruys A."/>
            <person name="Hutchinson M.I."/>
            <person name="Powell A.J."/>
            <person name="Barry K."/>
            <person name="Miller A.N."/>
            <person name="Grigoriev I.V."/>
            <person name="Debuchy R."/>
            <person name="Gladieux P."/>
            <person name="Thoren M.H."/>
            <person name="Johannesson H."/>
        </authorList>
    </citation>
    <scope>NUCLEOTIDE SEQUENCE</scope>
    <source>
        <strain evidence="1">CBS 232.78</strain>
    </source>
</reference>
<evidence type="ECO:0000313" key="1">
    <source>
        <dbReference type="EMBL" id="KAK3371919.1"/>
    </source>
</evidence>
<comment type="caution">
    <text evidence="1">The sequence shown here is derived from an EMBL/GenBank/DDBJ whole genome shotgun (WGS) entry which is preliminary data.</text>
</comment>
<dbReference type="EMBL" id="JAULSW010000008">
    <property type="protein sequence ID" value="KAK3371919.1"/>
    <property type="molecule type" value="Genomic_DNA"/>
</dbReference>
<dbReference type="Proteomes" id="UP001285441">
    <property type="component" value="Unassembled WGS sequence"/>
</dbReference>
<proteinExistence type="predicted"/>
<dbReference type="AlphaFoldDB" id="A0AAE0K863"/>
<evidence type="ECO:0000313" key="2">
    <source>
        <dbReference type="Proteomes" id="UP001285441"/>
    </source>
</evidence>
<accession>A0AAE0K863</accession>
<sequence length="183" mass="20770">MPATMVFEVGVHMLKEYDDDGYQRVFNQPFTGFPKDVGFNNGLSAPQPDFVEGLEMQEYDPFPVDEYVEGAVLYKDNPGSLSLPHFAGEWKGCGKHMEKAKLQSRYDGAALITTFPTDGTNINFYAHHAAPSDDGMLKYYQYQYASANVKDTYQGHKDGRRGINEQDHARKQSYALRDQLKEH</sequence>
<name>A0AAE0K863_9PEZI</name>
<reference evidence="1" key="1">
    <citation type="journal article" date="2023" name="Mol. Phylogenet. Evol.">
        <title>Genome-scale phylogeny and comparative genomics of the fungal order Sordariales.</title>
        <authorList>
            <person name="Hensen N."/>
            <person name="Bonometti L."/>
            <person name="Westerberg I."/>
            <person name="Brannstrom I.O."/>
            <person name="Guillou S."/>
            <person name="Cros-Aarteil S."/>
            <person name="Calhoun S."/>
            <person name="Haridas S."/>
            <person name="Kuo A."/>
            <person name="Mondo S."/>
            <person name="Pangilinan J."/>
            <person name="Riley R."/>
            <person name="LaButti K."/>
            <person name="Andreopoulos B."/>
            <person name="Lipzen A."/>
            <person name="Chen C."/>
            <person name="Yan M."/>
            <person name="Daum C."/>
            <person name="Ng V."/>
            <person name="Clum A."/>
            <person name="Steindorff A."/>
            <person name="Ohm R.A."/>
            <person name="Martin F."/>
            <person name="Silar P."/>
            <person name="Natvig D.O."/>
            <person name="Lalanne C."/>
            <person name="Gautier V."/>
            <person name="Ament-Velasquez S.L."/>
            <person name="Kruys A."/>
            <person name="Hutchinson M.I."/>
            <person name="Powell A.J."/>
            <person name="Barry K."/>
            <person name="Miller A.N."/>
            <person name="Grigoriev I.V."/>
            <person name="Debuchy R."/>
            <person name="Gladieux P."/>
            <person name="Hiltunen Thoren M."/>
            <person name="Johannesson H."/>
        </authorList>
    </citation>
    <scope>NUCLEOTIDE SEQUENCE</scope>
    <source>
        <strain evidence="1">CBS 232.78</strain>
    </source>
</reference>
<keyword evidence="2" id="KW-1185">Reference proteome</keyword>
<protein>
    <submittedName>
        <fullName evidence="1">Uncharacterized protein</fullName>
    </submittedName>
</protein>
<gene>
    <name evidence="1" type="ORF">B0H63DRAFT_503366</name>
</gene>